<dbReference type="Proteomes" id="UP001233999">
    <property type="component" value="Unassembled WGS sequence"/>
</dbReference>
<feature type="non-terminal residue" evidence="1">
    <location>
        <position position="56"/>
    </location>
</feature>
<keyword evidence="2" id="KW-1185">Reference proteome</keyword>
<protein>
    <submittedName>
        <fullName evidence="1">Uncharacterized protein</fullName>
    </submittedName>
</protein>
<dbReference type="AlphaFoldDB" id="A0AAD8AKP0"/>
<accession>A0AAD8AKP0</accession>
<gene>
    <name evidence="1" type="ORF">L9F63_001041</name>
</gene>
<evidence type="ECO:0000313" key="1">
    <source>
        <dbReference type="EMBL" id="KAJ9600829.1"/>
    </source>
</evidence>
<feature type="non-terminal residue" evidence="1">
    <location>
        <position position="1"/>
    </location>
</feature>
<proteinExistence type="predicted"/>
<organism evidence="1 2">
    <name type="scientific">Diploptera punctata</name>
    <name type="common">Pacific beetle cockroach</name>
    <dbReference type="NCBI Taxonomy" id="6984"/>
    <lineage>
        <taxon>Eukaryota</taxon>
        <taxon>Metazoa</taxon>
        <taxon>Ecdysozoa</taxon>
        <taxon>Arthropoda</taxon>
        <taxon>Hexapoda</taxon>
        <taxon>Insecta</taxon>
        <taxon>Pterygota</taxon>
        <taxon>Neoptera</taxon>
        <taxon>Polyneoptera</taxon>
        <taxon>Dictyoptera</taxon>
        <taxon>Blattodea</taxon>
        <taxon>Blaberoidea</taxon>
        <taxon>Blaberidae</taxon>
        <taxon>Diplopterinae</taxon>
        <taxon>Diploptera</taxon>
    </lineage>
</organism>
<reference evidence="1" key="1">
    <citation type="journal article" date="2023" name="IScience">
        <title>Live-bearing cockroach genome reveals convergent evolutionary mechanisms linked to viviparity in insects and beyond.</title>
        <authorList>
            <person name="Fouks B."/>
            <person name="Harrison M.C."/>
            <person name="Mikhailova A.A."/>
            <person name="Marchal E."/>
            <person name="English S."/>
            <person name="Carruthers M."/>
            <person name="Jennings E.C."/>
            <person name="Chiamaka E.L."/>
            <person name="Frigard R.A."/>
            <person name="Pippel M."/>
            <person name="Attardo G.M."/>
            <person name="Benoit J.B."/>
            <person name="Bornberg-Bauer E."/>
            <person name="Tobe S.S."/>
        </authorList>
    </citation>
    <scope>NUCLEOTIDE SEQUENCE</scope>
    <source>
        <strain evidence="1">Stay&amp;Tobe</strain>
    </source>
</reference>
<comment type="caution">
    <text evidence="1">The sequence shown here is derived from an EMBL/GenBank/DDBJ whole genome shotgun (WGS) entry which is preliminary data.</text>
</comment>
<sequence>MFLNPDERIGAEEALRHRYFSPLPRKLYELPDETSIFSVEGVFLYPEACHQREIKS</sequence>
<reference evidence="1" key="2">
    <citation type="submission" date="2023-05" db="EMBL/GenBank/DDBJ databases">
        <authorList>
            <person name="Fouks B."/>
        </authorList>
    </citation>
    <scope>NUCLEOTIDE SEQUENCE</scope>
    <source>
        <strain evidence="1">Stay&amp;Tobe</strain>
        <tissue evidence="1">Testes</tissue>
    </source>
</reference>
<dbReference type="EMBL" id="JASPKZ010000045">
    <property type="protein sequence ID" value="KAJ9600829.1"/>
    <property type="molecule type" value="Genomic_DNA"/>
</dbReference>
<evidence type="ECO:0000313" key="2">
    <source>
        <dbReference type="Proteomes" id="UP001233999"/>
    </source>
</evidence>
<name>A0AAD8AKP0_DIPPU</name>